<feature type="transmembrane region" description="Helical" evidence="1">
    <location>
        <begin position="12"/>
        <end position="31"/>
    </location>
</feature>
<dbReference type="AlphaFoldDB" id="A0A4R6YMQ2"/>
<feature type="transmembrane region" description="Helical" evidence="1">
    <location>
        <begin position="43"/>
        <end position="69"/>
    </location>
</feature>
<evidence type="ECO:0000256" key="1">
    <source>
        <dbReference type="SAM" id="Phobius"/>
    </source>
</evidence>
<keyword evidence="3" id="KW-1185">Reference proteome</keyword>
<organism evidence="2 3">
    <name type="scientific">Tahibacter aquaticus</name>
    <dbReference type="NCBI Taxonomy" id="520092"/>
    <lineage>
        <taxon>Bacteria</taxon>
        <taxon>Pseudomonadati</taxon>
        <taxon>Pseudomonadota</taxon>
        <taxon>Gammaproteobacteria</taxon>
        <taxon>Lysobacterales</taxon>
        <taxon>Rhodanobacteraceae</taxon>
        <taxon>Tahibacter</taxon>
    </lineage>
</organism>
<keyword evidence="1" id="KW-0472">Membrane</keyword>
<reference evidence="2 3" key="1">
    <citation type="submission" date="2019-03" db="EMBL/GenBank/DDBJ databases">
        <title>Genomic Encyclopedia of Type Strains, Phase IV (KMG-IV): sequencing the most valuable type-strain genomes for metagenomic binning, comparative biology and taxonomic classification.</title>
        <authorList>
            <person name="Goeker M."/>
        </authorList>
    </citation>
    <scope>NUCLEOTIDE SEQUENCE [LARGE SCALE GENOMIC DNA]</scope>
    <source>
        <strain evidence="2 3">DSM 21667</strain>
    </source>
</reference>
<evidence type="ECO:0000313" key="2">
    <source>
        <dbReference type="EMBL" id="TDR38681.1"/>
    </source>
</evidence>
<protein>
    <submittedName>
        <fullName evidence="2">Uncharacterized protein</fullName>
    </submittedName>
</protein>
<sequence length="220" mass="23908">MIRRALKIASAGLGWGGLVVGLGIFCLELWGIAKPLCMKDPSWLSACAAWAQALLSAGTLVAVFLVLAIQRGHALADLRRVEVTAARAFARRILPPLEEWGARVGIGGRFLAYGNSREIAGKYLSGDARIEFSAQQELVTFLERAHLLGGSEATFAEAIELGRDFDRDTLLLGKKALLVLDIWSDTDDEKIQELAKSAEELWAKITLVAHRAREVADRGA</sequence>
<proteinExistence type="predicted"/>
<name>A0A4R6YMQ2_9GAMM</name>
<dbReference type="Proteomes" id="UP000295293">
    <property type="component" value="Unassembled WGS sequence"/>
</dbReference>
<comment type="caution">
    <text evidence="2">The sequence shown here is derived from an EMBL/GenBank/DDBJ whole genome shotgun (WGS) entry which is preliminary data.</text>
</comment>
<keyword evidence="1" id="KW-1133">Transmembrane helix</keyword>
<keyword evidence="1" id="KW-0812">Transmembrane</keyword>
<gene>
    <name evidence="2" type="ORF">DFR29_1199</name>
</gene>
<dbReference type="EMBL" id="SNZH01000019">
    <property type="protein sequence ID" value="TDR38681.1"/>
    <property type="molecule type" value="Genomic_DNA"/>
</dbReference>
<accession>A0A4R6YMQ2</accession>
<evidence type="ECO:0000313" key="3">
    <source>
        <dbReference type="Proteomes" id="UP000295293"/>
    </source>
</evidence>